<comment type="caution">
    <text evidence="1">The sequence shown here is derived from an EMBL/GenBank/DDBJ whole genome shotgun (WGS) entry which is preliminary data.</text>
</comment>
<dbReference type="AlphaFoldDB" id="A0AAE1NTI7"/>
<protein>
    <submittedName>
        <fullName evidence="1">Uncharacterized protein</fullName>
    </submittedName>
</protein>
<dbReference type="Proteomes" id="UP001292094">
    <property type="component" value="Unassembled WGS sequence"/>
</dbReference>
<reference evidence="1" key="1">
    <citation type="submission" date="2023-11" db="EMBL/GenBank/DDBJ databases">
        <title>Genome assemblies of two species of porcelain crab, Petrolisthes cinctipes and Petrolisthes manimaculis (Anomura: Porcellanidae).</title>
        <authorList>
            <person name="Angst P."/>
        </authorList>
    </citation>
    <scope>NUCLEOTIDE SEQUENCE</scope>
    <source>
        <strain evidence="1">PB745_02</strain>
        <tissue evidence="1">Gill</tissue>
    </source>
</reference>
<sequence>MLLIGRDVGSGDVWHRIPGAGRSESPVGCRSHFTLVQCGRSCKVVDDHRHLHHTDSLKRQIVASCLFLSYSGLKRKRVHFLR</sequence>
<gene>
    <name evidence="1" type="ORF">Pmani_031970</name>
</gene>
<name>A0AAE1NTI7_9EUCA</name>
<proteinExistence type="predicted"/>
<dbReference type="EMBL" id="JAWZYT010004072">
    <property type="protein sequence ID" value="KAK4295448.1"/>
    <property type="molecule type" value="Genomic_DNA"/>
</dbReference>
<evidence type="ECO:0000313" key="1">
    <source>
        <dbReference type="EMBL" id="KAK4295448.1"/>
    </source>
</evidence>
<accession>A0AAE1NTI7</accession>
<organism evidence="1 2">
    <name type="scientific">Petrolisthes manimaculis</name>
    <dbReference type="NCBI Taxonomy" id="1843537"/>
    <lineage>
        <taxon>Eukaryota</taxon>
        <taxon>Metazoa</taxon>
        <taxon>Ecdysozoa</taxon>
        <taxon>Arthropoda</taxon>
        <taxon>Crustacea</taxon>
        <taxon>Multicrustacea</taxon>
        <taxon>Malacostraca</taxon>
        <taxon>Eumalacostraca</taxon>
        <taxon>Eucarida</taxon>
        <taxon>Decapoda</taxon>
        <taxon>Pleocyemata</taxon>
        <taxon>Anomura</taxon>
        <taxon>Galatheoidea</taxon>
        <taxon>Porcellanidae</taxon>
        <taxon>Petrolisthes</taxon>
    </lineage>
</organism>
<evidence type="ECO:0000313" key="2">
    <source>
        <dbReference type="Proteomes" id="UP001292094"/>
    </source>
</evidence>
<keyword evidence="2" id="KW-1185">Reference proteome</keyword>